<comment type="caution">
    <text evidence="4">The sequence shown here is derived from an EMBL/GenBank/DDBJ whole genome shotgun (WGS) entry which is preliminary data.</text>
</comment>
<dbReference type="SUPFAM" id="SSF46689">
    <property type="entry name" value="Homeodomain-like"/>
    <property type="match status" value="1"/>
</dbReference>
<name>A0ABW0MLY4_9BURK</name>
<dbReference type="PRINTS" id="PR00455">
    <property type="entry name" value="HTHTETR"/>
</dbReference>
<dbReference type="Pfam" id="PF00440">
    <property type="entry name" value="TetR_N"/>
    <property type="match status" value="1"/>
</dbReference>
<keyword evidence="5" id="KW-1185">Reference proteome</keyword>
<keyword evidence="1 2" id="KW-0238">DNA-binding</keyword>
<protein>
    <submittedName>
        <fullName evidence="4">TetR/AcrR family transcriptional regulator</fullName>
    </submittedName>
</protein>
<dbReference type="Gene3D" id="1.10.10.60">
    <property type="entry name" value="Homeodomain-like"/>
    <property type="match status" value="1"/>
</dbReference>
<dbReference type="InterPro" id="IPR050109">
    <property type="entry name" value="HTH-type_TetR-like_transc_reg"/>
</dbReference>
<accession>A0ABW0MLY4</accession>
<proteinExistence type="predicted"/>
<organism evidence="4 5">
    <name type="scientific">Massilia suwonensis</name>
    <dbReference type="NCBI Taxonomy" id="648895"/>
    <lineage>
        <taxon>Bacteria</taxon>
        <taxon>Pseudomonadati</taxon>
        <taxon>Pseudomonadota</taxon>
        <taxon>Betaproteobacteria</taxon>
        <taxon>Burkholderiales</taxon>
        <taxon>Oxalobacteraceae</taxon>
        <taxon>Telluria group</taxon>
        <taxon>Massilia</taxon>
    </lineage>
</organism>
<feature type="DNA-binding region" description="H-T-H motif" evidence="2">
    <location>
        <begin position="28"/>
        <end position="47"/>
    </location>
</feature>
<gene>
    <name evidence="4" type="ORF">ACFPQ5_10395</name>
</gene>
<dbReference type="PROSITE" id="PS50977">
    <property type="entry name" value="HTH_TETR_2"/>
    <property type="match status" value="1"/>
</dbReference>
<dbReference type="PANTHER" id="PTHR30055:SF146">
    <property type="entry name" value="HTH-TYPE TRANSCRIPTIONAL DUAL REGULATOR CECR"/>
    <property type="match status" value="1"/>
</dbReference>
<reference evidence="5" key="1">
    <citation type="journal article" date="2019" name="Int. J. Syst. Evol. Microbiol.">
        <title>The Global Catalogue of Microorganisms (GCM) 10K type strain sequencing project: providing services to taxonomists for standard genome sequencing and annotation.</title>
        <authorList>
            <consortium name="The Broad Institute Genomics Platform"/>
            <consortium name="The Broad Institute Genome Sequencing Center for Infectious Disease"/>
            <person name="Wu L."/>
            <person name="Ma J."/>
        </authorList>
    </citation>
    <scope>NUCLEOTIDE SEQUENCE [LARGE SCALE GENOMIC DNA]</scope>
    <source>
        <strain evidence="5">CCUG 43111</strain>
    </source>
</reference>
<dbReference type="Gene3D" id="1.10.357.10">
    <property type="entry name" value="Tetracycline Repressor, domain 2"/>
    <property type="match status" value="1"/>
</dbReference>
<dbReference type="EMBL" id="JBHSMR010000013">
    <property type="protein sequence ID" value="MFC5478600.1"/>
    <property type="molecule type" value="Genomic_DNA"/>
</dbReference>
<sequence length="212" mass="22334">MKKTEARRGAILAAAAEVFQESGYERCSMSDIGARTGFSKTTVYGYFASKETMLAALLEEAAERGVGAVQAALGAPAAQIDALLERVAGAYLSFALSASVCTLRRVLVATAGRIELDARWRDLGAARINGALAACLRAQMDAGRLLRGDAHGAALQFKALLEAPWFERVLFDQGAGPGPGQVEEDAHFAVATFLRAWAPSSDMRALSTNGAP</sequence>
<dbReference type="InterPro" id="IPR039536">
    <property type="entry name" value="TetR_C_Proteobacteria"/>
</dbReference>
<dbReference type="InterPro" id="IPR001647">
    <property type="entry name" value="HTH_TetR"/>
</dbReference>
<dbReference type="RefSeq" id="WP_379754591.1">
    <property type="nucleotide sequence ID" value="NZ_JBHSMR010000013.1"/>
</dbReference>
<dbReference type="Pfam" id="PF14246">
    <property type="entry name" value="TetR_C_7"/>
    <property type="match status" value="1"/>
</dbReference>
<evidence type="ECO:0000259" key="3">
    <source>
        <dbReference type="PROSITE" id="PS50977"/>
    </source>
</evidence>
<evidence type="ECO:0000256" key="2">
    <source>
        <dbReference type="PROSITE-ProRule" id="PRU00335"/>
    </source>
</evidence>
<dbReference type="InterPro" id="IPR009057">
    <property type="entry name" value="Homeodomain-like_sf"/>
</dbReference>
<evidence type="ECO:0000313" key="4">
    <source>
        <dbReference type="EMBL" id="MFC5478600.1"/>
    </source>
</evidence>
<dbReference type="PANTHER" id="PTHR30055">
    <property type="entry name" value="HTH-TYPE TRANSCRIPTIONAL REGULATOR RUTR"/>
    <property type="match status" value="1"/>
</dbReference>
<dbReference type="Proteomes" id="UP001596101">
    <property type="component" value="Unassembled WGS sequence"/>
</dbReference>
<feature type="domain" description="HTH tetR-type" evidence="3">
    <location>
        <begin position="5"/>
        <end position="65"/>
    </location>
</feature>
<evidence type="ECO:0000256" key="1">
    <source>
        <dbReference type="ARBA" id="ARBA00023125"/>
    </source>
</evidence>
<evidence type="ECO:0000313" key="5">
    <source>
        <dbReference type="Proteomes" id="UP001596101"/>
    </source>
</evidence>